<comment type="caution">
    <text evidence="2">The sequence shown here is derived from an EMBL/GenBank/DDBJ whole genome shotgun (WGS) entry which is preliminary data.</text>
</comment>
<evidence type="ECO:0000313" key="2">
    <source>
        <dbReference type="EMBL" id="CAK9012198.1"/>
    </source>
</evidence>
<gene>
    <name evidence="2" type="ORF">CCMP2556_LOCUS10756</name>
</gene>
<dbReference type="InterPro" id="IPR012337">
    <property type="entry name" value="RNaseH-like_sf"/>
</dbReference>
<organism evidence="2 3">
    <name type="scientific">Durusdinium trenchii</name>
    <dbReference type="NCBI Taxonomy" id="1381693"/>
    <lineage>
        <taxon>Eukaryota</taxon>
        <taxon>Sar</taxon>
        <taxon>Alveolata</taxon>
        <taxon>Dinophyceae</taxon>
        <taxon>Suessiales</taxon>
        <taxon>Symbiodiniaceae</taxon>
        <taxon>Durusdinium</taxon>
    </lineage>
</organism>
<accession>A0ABP0JDB0</accession>
<evidence type="ECO:0000256" key="1">
    <source>
        <dbReference type="SAM" id="MobiDB-lite"/>
    </source>
</evidence>
<protein>
    <submittedName>
        <fullName evidence="2">Uncharacterized protein</fullName>
    </submittedName>
</protein>
<dbReference type="InterPro" id="IPR036612">
    <property type="entry name" value="KH_dom_type_1_sf"/>
</dbReference>
<keyword evidence="3" id="KW-1185">Reference proteome</keyword>
<proteinExistence type="predicted"/>
<dbReference type="CDD" id="cd00105">
    <property type="entry name" value="KH-I"/>
    <property type="match status" value="1"/>
</dbReference>
<dbReference type="SUPFAM" id="SSF53098">
    <property type="entry name" value="Ribonuclease H-like"/>
    <property type="match status" value="1"/>
</dbReference>
<evidence type="ECO:0000313" key="3">
    <source>
        <dbReference type="Proteomes" id="UP001642484"/>
    </source>
</evidence>
<sequence length="510" mass="55410">MAEEEEVQEKLQVSKKQAVQLAGPGGAGPASKIEQRTSTQVLVEHNAKGAEVTVKGPKAKVAKAMTMLKVLVAFKEAASPEERGLCHWFACGFCRDGRDDEDGCEAGLHSSKIIAETQAAWLAKAPKNEAISKVNARPLLLVVSCGGAGPPVLPSTPGAPGLVGPRPQAGGGIGCPEEDLLELCMVAVDWEAGGEVSRFHRFIRPTMWDQQDAHMREANPAACFSDKPAAVHFTDALADLLDWLPRLLGVSMDEMRTEDILFVSPRDFEVQSLLPRRCSLNGAVDYGLQDFFFRRWCCLKDVFREHFALPNEAAPNGLNAMARYLGLPPSDKTRRTFCLDENVSVVRVVLELLKKGWKPKATAWRHAVGASTTFLLPRRGDLPDMEQNSRKRGFWEVEAPPPAPIIPKLPPTAKIIGATAKVAPKPIPPWQRAGLPVPPPPEPEPAMAEAQAEQTQELEQPEPVEQTELEAAPFMAEPVEPVESVGLEAMDFLAEISAELPAGTTFEAVD</sequence>
<dbReference type="EMBL" id="CAXAMN010005080">
    <property type="protein sequence ID" value="CAK9012198.1"/>
    <property type="molecule type" value="Genomic_DNA"/>
</dbReference>
<dbReference type="Gene3D" id="3.30.420.10">
    <property type="entry name" value="Ribonuclease H-like superfamily/Ribonuclease H"/>
    <property type="match status" value="1"/>
</dbReference>
<reference evidence="2 3" key="1">
    <citation type="submission" date="2024-02" db="EMBL/GenBank/DDBJ databases">
        <authorList>
            <person name="Chen Y."/>
            <person name="Shah S."/>
            <person name="Dougan E. K."/>
            <person name="Thang M."/>
            <person name="Chan C."/>
        </authorList>
    </citation>
    <scope>NUCLEOTIDE SEQUENCE [LARGE SCALE GENOMIC DNA]</scope>
</reference>
<dbReference type="Proteomes" id="UP001642484">
    <property type="component" value="Unassembled WGS sequence"/>
</dbReference>
<name>A0ABP0JDB0_9DINO</name>
<feature type="region of interest" description="Disordered" evidence="1">
    <location>
        <begin position="1"/>
        <end position="33"/>
    </location>
</feature>
<dbReference type="InterPro" id="IPR036397">
    <property type="entry name" value="RNaseH_sf"/>
</dbReference>
<feature type="region of interest" description="Disordered" evidence="1">
    <location>
        <begin position="427"/>
        <end position="465"/>
    </location>
</feature>
<dbReference type="Gene3D" id="3.30.1370.10">
    <property type="entry name" value="K Homology domain, type 1"/>
    <property type="match status" value="1"/>
</dbReference>
<feature type="compositionally biased region" description="Low complexity" evidence="1">
    <location>
        <begin position="445"/>
        <end position="458"/>
    </location>
</feature>